<dbReference type="EMBL" id="CP047656">
    <property type="protein sequence ID" value="QHJ11354.1"/>
    <property type="molecule type" value="Genomic_DNA"/>
</dbReference>
<dbReference type="PANTHER" id="PTHR42885:SF1">
    <property type="entry name" value="THREONINE-PHOSPHATE DECARBOXYLASE"/>
    <property type="match status" value="1"/>
</dbReference>
<dbReference type="InterPro" id="IPR015421">
    <property type="entry name" value="PyrdxlP-dep_Trfase_major"/>
</dbReference>
<keyword evidence="2" id="KW-0663">Pyridoxal phosphate</keyword>
<feature type="domain" description="Aminotransferase class I/classII large" evidence="4">
    <location>
        <begin position="85"/>
        <end position="388"/>
    </location>
</feature>
<protein>
    <submittedName>
        <fullName evidence="5">Threonine-phosphate decarboxylase</fullName>
        <ecNumber evidence="5">4.1.1.81</ecNumber>
    </submittedName>
</protein>
<dbReference type="KEGG" id="pmes:FX988_01583"/>
<dbReference type="OrthoDB" id="9799304at2"/>
<dbReference type="GO" id="GO:0030170">
    <property type="term" value="F:pyridoxal phosphate binding"/>
    <property type="evidence" value="ECO:0007669"/>
    <property type="project" value="InterPro"/>
</dbReference>
<dbReference type="Proteomes" id="UP000464524">
    <property type="component" value="Chromosome"/>
</dbReference>
<evidence type="ECO:0000313" key="5">
    <source>
        <dbReference type="EMBL" id="QHJ11354.1"/>
    </source>
</evidence>
<evidence type="ECO:0000313" key="6">
    <source>
        <dbReference type="Proteomes" id="UP000464524"/>
    </source>
</evidence>
<feature type="region of interest" description="Disordered" evidence="3">
    <location>
        <begin position="1"/>
        <end position="30"/>
    </location>
</feature>
<dbReference type="InterPro" id="IPR004839">
    <property type="entry name" value="Aminotransferase_I/II_large"/>
</dbReference>
<proteinExistence type="predicted"/>
<dbReference type="AlphaFoldDB" id="A0A857JL50"/>
<comment type="cofactor">
    <cofactor evidence="1">
        <name>pyridoxal 5'-phosphate</name>
        <dbReference type="ChEBI" id="CHEBI:597326"/>
    </cofactor>
</comment>
<dbReference type="Pfam" id="PF00155">
    <property type="entry name" value="Aminotran_1_2"/>
    <property type="match status" value="1"/>
</dbReference>
<dbReference type="GO" id="GO:0048472">
    <property type="term" value="F:threonine-phosphate decarboxylase activity"/>
    <property type="evidence" value="ECO:0007669"/>
    <property type="project" value="UniProtKB-EC"/>
</dbReference>
<dbReference type="RefSeq" id="WP_160179108.1">
    <property type="nucleotide sequence ID" value="NZ_CP047656.1"/>
</dbReference>
<evidence type="ECO:0000259" key="4">
    <source>
        <dbReference type="Pfam" id="PF00155"/>
    </source>
</evidence>
<keyword evidence="6" id="KW-1185">Reference proteome</keyword>
<dbReference type="CDD" id="cd00609">
    <property type="entry name" value="AAT_like"/>
    <property type="match status" value="1"/>
</dbReference>
<dbReference type="Gene3D" id="3.40.640.10">
    <property type="entry name" value="Type I PLP-dependent aspartate aminotransferase-like (Major domain)"/>
    <property type="match status" value="2"/>
</dbReference>
<dbReference type="SUPFAM" id="SSF53383">
    <property type="entry name" value="PLP-dependent transferases"/>
    <property type="match status" value="1"/>
</dbReference>
<dbReference type="EC" id="4.1.1.81" evidence="5"/>
<name>A0A857JL50_9ALTE</name>
<organism evidence="5 6">
    <name type="scientific">Paraglaciecola mesophila</name>
    <dbReference type="NCBI Taxonomy" id="197222"/>
    <lineage>
        <taxon>Bacteria</taxon>
        <taxon>Pseudomonadati</taxon>
        <taxon>Pseudomonadota</taxon>
        <taxon>Gammaproteobacteria</taxon>
        <taxon>Alteromonadales</taxon>
        <taxon>Alteromonadaceae</taxon>
        <taxon>Paraglaciecola</taxon>
    </lineage>
</organism>
<feature type="compositionally biased region" description="Low complexity" evidence="3">
    <location>
        <begin position="239"/>
        <end position="250"/>
    </location>
</feature>
<dbReference type="Gene3D" id="3.90.1150.10">
    <property type="entry name" value="Aspartate Aminotransferase, domain 1"/>
    <property type="match status" value="1"/>
</dbReference>
<evidence type="ECO:0000256" key="3">
    <source>
        <dbReference type="SAM" id="MobiDB-lite"/>
    </source>
</evidence>
<keyword evidence="5" id="KW-0456">Lyase</keyword>
<evidence type="ECO:0000256" key="1">
    <source>
        <dbReference type="ARBA" id="ARBA00001933"/>
    </source>
</evidence>
<dbReference type="PANTHER" id="PTHR42885">
    <property type="entry name" value="HISTIDINOL-PHOSPHATE AMINOTRANSFERASE-RELATED"/>
    <property type="match status" value="1"/>
</dbReference>
<sequence>MDKNMTLISTTSTQASTQASRPSSAQEQALVHGGQLSTMAKRYHIEEKDWLDLSTGIAPIAYPVGILPSACWQRLPQHSEQLSQVARRYYQTPNVLPTPGSQSIIQMLPQICASRGFARSQVWLPKVGYQEHRKAWQKADYQTVNYTDINELEQIKHKDIVLLINPNNPTGVLYSKEHVCQLLEHVHSKQGLLIIDEAFMDATQQQSMAQELDRRHRATHLQPQNAYLTQQATAATETNSKQNSSNNSANDCPANAPHNIDKSDALIILRSVGKFFGLAGVRLGFVLASEPWLSAMSSSLGPWAVSGPAQFVGEQALTDHRWQEEQRIVLKRLSSALETVLAQAFAQPVHGTYLFKTVGTPHAPAIFEALCQQGIYVRLCDENDALRFGVPHEQGLKRLEYALHTAPIQQLISR</sequence>
<accession>A0A857JL50</accession>
<feature type="region of interest" description="Disordered" evidence="3">
    <location>
        <begin position="230"/>
        <end position="256"/>
    </location>
</feature>
<dbReference type="InterPro" id="IPR015422">
    <property type="entry name" value="PyrdxlP-dep_Trfase_small"/>
</dbReference>
<evidence type="ECO:0000256" key="2">
    <source>
        <dbReference type="ARBA" id="ARBA00022898"/>
    </source>
</evidence>
<reference evidence="5 6" key="1">
    <citation type="submission" date="2019-12" db="EMBL/GenBank/DDBJ databases">
        <title>Genome sequencing and assembly of endphytes of Porphyra tenera.</title>
        <authorList>
            <person name="Park J.M."/>
            <person name="Shin R."/>
            <person name="Jo S.H."/>
        </authorList>
    </citation>
    <scope>NUCLEOTIDE SEQUENCE [LARGE SCALE GENOMIC DNA]</scope>
    <source>
        <strain evidence="5 6">GPM4</strain>
    </source>
</reference>
<dbReference type="InterPro" id="IPR015424">
    <property type="entry name" value="PyrdxlP-dep_Trfase"/>
</dbReference>
<gene>
    <name evidence="5" type="ORF">FX988_01583</name>
</gene>
<feature type="compositionally biased region" description="Low complexity" evidence="3">
    <location>
        <begin position="9"/>
        <end position="26"/>
    </location>
</feature>